<evidence type="ECO:0000313" key="2">
    <source>
        <dbReference type="EMBL" id="CAE8628815.1"/>
    </source>
</evidence>
<proteinExistence type="predicted"/>
<sequence length="481" mass="51374">MSWHVMSCHVPSSPQGQRALLKRVLPPVLAAALLLAVAVLFMAKGGVAEAGSGFTQGYEKEGHGGILPEHGTAWKALIAGTSCDEITGEITCEIRGGVRHFKFPAGKFDIDEQVMVPAHTAIEGNANPNDPSDKTKKPDPSTQTVFVATKGQSDVHAAYCGTNNNMQQGDAQNLRIGFLLHSNTAVKNINFQGRDVVRPYDNGNLCGGGAFETPGCMSPGFGDGVGTGWQNKVGCFDHTGKANNLITGDGKGVENVVIENVRLNDWLLPSNPSQAELVNGQGSQVAVWLAMTQDGSATTNVRVTNLVSMLTRADGINFHGNIQDSVAEDCHIENTGDDIYAIWGAYAMNPSGVVFRNNVGKNAGVTRNYGYGVCVAIYGTKEATVSGTKCYDKKEWNAGQAPHGNAQCLNGAFCDSCLAYVHDGWFGAVYPDGNTVKLYDNEYFYLGGDQKIPSADRPLTRVDWNSKAHVLTNGQQAPVMR</sequence>
<dbReference type="AlphaFoldDB" id="A0A813GP93"/>
<dbReference type="Gene3D" id="2.160.20.10">
    <property type="entry name" value="Single-stranded right-handed beta-helix, Pectin lyase-like"/>
    <property type="match status" value="1"/>
</dbReference>
<dbReference type="Proteomes" id="UP000654075">
    <property type="component" value="Unassembled WGS sequence"/>
</dbReference>
<dbReference type="SUPFAM" id="SSF51126">
    <property type="entry name" value="Pectin lyase-like"/>
    <property type="match status" value="1"/>
</dbReference>
<evidence type="ECO:0008006" key="4">
    <source>
        <dbReference type="Google" id="ProtNLM"/>
    </source>
</evidence>
<name>A0A813GP93_POLGL</name>
<comment type="caution">
    <text evidence="2">The sequence shown here is derived from an EMBL/GenBank/DDBJ whole genome shotgun (WGS) entry which is preliminary data.</text>
</comment>
<gene>
    <name evidence="2" type="ORF">PGLA1383_LOCUS45414</name>
</gene>
<evidence type="ECO:0000313" key="3">
    <source>
        <dbReference type="Proteomes" id="UP000654075"/>
    </source>
</evidence>
<reference evidence="2" key="1">
    <citation type="submission" date="2021-02" db="EMBL/GenBank/DDBJ databases">
        <authorList>
            <person name="Dougan E. K."/>
            <person name="Rhodes N."/>
            <person name="Thang M."/>
            <person name="Chan C."/>
        </authorList>
    </citation>
    <scope>NUCLEOTIDE SEQUENCE</scope>
</reference>
<dbReference type="InterPro" id="IPR012334">
    <property type="entry name" value="Pectin_lyas_fold"/>
</dbReference>
<organism evidence="2 3">
    <name type="scientific">Polarella glacialis</name>
    <name type="common">Dinoflagellate</name>
    <dbReference type="NCBI Taxonomy" id="89957"/>
    <lineage>
        <taxon>Eukaryota</taxon>
        <taxon>Sar</taxon>
        <taxon>Alveolata</taxon>
        <taxon>Dinophyceae</taxon>
        <taxon>Suessiales</taxon>
        <taxon>Suessiaceae</taxon>
        <taxon>Polarella</taxon>
    </lineage>
</organism>
<keyword evidence="3" id="KW-1185">Reference proteome</keyword>
<accession>A0A813GP93</accession>
<feature type="region of interest" description="Disordered" evidence="1">
    <location>
        <begin position="122"/>
        <end position="142"/>
    </location>
</feature>
<dbReference type="EMBL" id="CAJNNV010029503">
    <property type="protein sequence ID" value="CAE8628815.1"/>
    <property type="molecule type" value="Genomic_DNA"/>
</dbReference>
<evidence type="ECO:0000256" key="1">
    <source>
        <dbReference type="SAM" id="MobiDB-lite"/>
    </source>
</evidence>
<dbReference type="InterPro" id="IPR011050">
    <property type="entry name" value="Pectin_lyase_fold/virulence"/>
</dbReference>
<protein>
    <recommendedName>
        <fullName evidence="4">Right handed beta helix domain-containing protein</fullName>
    </recommendedName>
</protein>